<sequence length="478" mass="53550">MDDNDLPASSMNPIGPIDTITTNDVNLPDDTYNKELHRHSNPLDASPVLARQEKSALLRRKALSSRGQHISRRAASVTHATARKPSDNNNFTDNDNNNNNIGDDELTVLSSNGIQLYDQPTSINEWVDLGNVIETNSSQQFLHRMHTAETHVFTQQTSTPKTATTSVPTPKKKRDQLRRSVSDRLSWTPSDNRKSPSWIRGLFGKHRVVDDASLNSSTKPKPAATLSSFSSQTYSAAIPSSSPTPSTPSPSISRSSSLNLISYLSRKLSRSSSPSTASKPEKLANDHSRRRYSSFFVHGKNSSKKHQVTTDRTEDEQRLPLHMERGIYRLSHMKLANPRRPLREQVIISNFMFWYLSIINTPPQKIQHQQLDHDTNSTVHHHYTTNNPASLLSSSCTPEPENIQLEKPTSPMSHPVHVPLKRPSKGTDKDLKDIVNTTLTARPASPLALKNKKDKYKPIKNTYFGKQIPHHTSSYSSL</sequence>
<dbReference type="EMBL" id="MCGE01000001">
    <property type="protein sequence ID" value="ORZ25646.1"/>
    <property type="molecule type" value="Genomic_DNA"/>
</dbReference>
<feature type="region of interest" description="Disordered" evidence="1">
    <location>
        <begin position="1"/>
        <end position="26"/>
    </location>
</feature>
<gene>
    <name evidence="3" type="ORF">BCR42DRAFT_400606</name>
</gene>
<feature type="region of interest" description="Disordered" evidence="1">
    <location>
        <begin position="63"/>
        <end position="104"/>
    </location>
</feature>
<feature type="region of interest" description="Disordered" evidence="1">
    <location>
        <begin position="406"/>
        <end position="430"/>
    </location>
</feature>
<evidence type="ECO:0000259" key="2">
    <source>
        <dbReference type="SMART" id="SM01327"/>
    </source>
</evidence>
<protein>
    <recommendedName>
        <fullName evidence="2">Protein Zds1 C-terminal domain-containing protein</fullName>
    </recommendedName>
</protein>
<evidence type="ECO:0000313" key="3">
    <source>
        <dbReference type="EMBL" id="ORZ25646.1"/>
    </source>
</evidence>
<organism evidence="3 4">
    <name type="scientific">Absidia repens</name>
    <dbReference type="NCBI Taxonomy" id="90262"/>
    <lineage>
        <taxon>Eukaryota</taxon>
        <taxon>Fungi</taxon>
        <taxon>Fungi incertae sedis</taxon>
        <taxon>Mucoromycota</taxon>
        <taxon>Mucoromycotina</taxon>
        <taxon>Mucoromycetes</taxon>
        <taxon>Mucorales</taxon>
        <taxon>Cunninghamellaceae</taxon>
        <taxon>Absidia</taxon>
    </lineage>
</organism>
<dbReference type="STRING" id="90262.A0A1X2J1F2"/>
<comment type="caution">
    <text evidence="3">The sequence shown here is derived from an EMBL/GenBank/DDBJ whole genome shotgun (WGS) entry which is preliminary data.</text>
</comment>
<feature type="domain" description="Protein Zds1 C-terminal" evidence="2">
    <location>
        <begin position="308"/>
        <end position="360"/>
    </location>
</feature>
<feature type="region of interest" description="Disordered" evidence="1">
    <location>
        <begin position="235"/>
        <end position="255"/>
    </location>
</feature>
<feature type="compositionally biased region" description="Low complexity" evidence="1">
    <location>
        <begin position="87"/>
        <end position="101"/>
    </location>
</feature>
<feature type="compositionally biased region" description="Low complexity" evidence="1">
    <location>
        <begin position="269"/>
        <end position="278"/>
    </location>
</feature>
<dbReference type="SMART" id="SM01327">
    <property type="entry name" value="Zds_C"/>
    <property type="match status" value="1"/>
</dbReference>
<evidence type="ECO:0000313" key="4">
    <source>
        <dbReference type="Proteomes" id="UP000193560"/>
    </source>
</evidence>
<dbReference type="PANTHER" id="PTHR28089">
    <property type="entry name" value="PROTEIN ZDS1-RELATED"/>
    <property type="match status" value="1"/>
</dbReference>
<evidence type="ECO:0000256" key="1">
    <source>
        <dbReference type="SAM" id="MobiDB-lite"/>
    </source>
</evidence>
<name>A0A1X2J1F2_9FUNG</name>
<dbReference type="GO" id="GO:0010971">
    <property type="term" value="P:positive regulation of G2/M transition of mitotic cell cycle"/>
    <property type="evidence" value="ECO:0007669"/>
    <property type="project" value="TreeGrafter"/>
</dbReference>
<dbReference type="AlphaFoldDB" id="A0A1X2J1F2"/>
<dbReference type="OrthoDB" id="5589766at2759"/>
<accession>A0A1X2J1F2</accession>
<feature type="region of interest" description="Disordered" evidence="1">
    <location>
        <begin position="151"/>
        <end position="198"/>
    </location>
</feature>
<keyword evidence="4" id="KW-1185">Reference proteome</keyword>
<feature type="region of interest" description="Disordered" evidence="1">
    <location>
        <begin position="269"/>
        <end position="290"/>
    </location>
</feature>
<feature type="compositionally biased region" description="Low complexity" evidence="1">
    <location>
        <begin position="154"/>
        <end position="169"/>
    </location>
</feature>
<dbReference type="GO" id="GO:0005737">
    <property type="term" value="C:cytoplasm"/>
    <property type="evidence" value="ECO:0007669"/>
    <property type="project" value="TreeGrafter"/>
</dbReference>
<proteinExistence type="predicted"/>
<dbReference type="GO" id="GO:0030010">
    <property type="term" value="P:establishment of cell polarity"/>
    <property type="evidence" value="ECO:0007669"/>
    <property type="project" value="TreeGrafter"/>
</dbReference>
<dbReference type="Proteomes" id="UP000193560">
    <property type="component" value="Unassembled WGS sequence"/>
</dbReference>
<dbReference type="InterPro" id="IPR040206">
    <property type="entry name" value="Zds1/2"/>
</dbReference>
<dbReference type="PANTHER" id="PTHR28089:SF1">
    <property type="entry name" value="PROTEIN ZDS1-RELATED"/>
    <property type="match status" value="1"/>
</dbReference>
<reference evidence="3 4" key="1">
    <citation type="submission" date="2016-07" db="EMBL/GenBank/DDBJ databases">
        <title>Pervasive Adenine N6-methylation of Active Genes in Fungi.</title>
        <authorList>
            <consortium name="DOE Joint Genome Institute"/>
            <person name="Mondo S.J."/>
            <person name="Dannebaum R.O."/>
            <person name="Kuo R.C."/>
            <person name="Labutti K."/>
            <person name="Haridas S."/>
            <person name="Kuo A."/>
            <person name="Salamov A."/>
            <person name="Ahrendt S.R."/>
            <person name="Lipzen A."/>
            <person name="Sullivan W."/>
            <person name="Andreopoulos W.B."/>
            <person name="Clum A."/>
            <person name="Lindquist E."/>
            <person name="Daum C."/>
            <person name="Ramamoorthy G.K."/>
            <person name="Gryganskyi A."/>
            <person name="Culley D."/>
            <person name="Magnuson J.K."/>
            <person name="James T.Y."/>
            <person name="O'Malley M.A."/>
            <person name="Stajich J.E."/>
            <person name="Spatafora J.W."/>
            <person name="Visel A."/>
            <person name="Grigoriev I.V."/>
        </authorList>
    </citation>
    <scope>NUCLEOTIDE SEQUENCE [LARGE SCALE GENOMIC DNA]</scope>
    <source>
        <strain evidence="3 4">NRRL 1336</strain>
    </source>
</reference>
<dbReference type="Pfam" id="PF08632">
    <property type="entry name" value="Zds_C"/>
    <property type="match status" value="1"/>
</dbReference>
<dbReference type="InterPro" id="IPR013941">
    <property type="entry name" value="ZDS1_C"/>
</dbReference>